<protein>
    <submittedName>
        <fullName evidence="1">SAM-dependent methyltransferase</fullName>
        <ecNumber evidence="1">2.1.1.-</ecNumber>
    </submittedName>
</protein>
<dbReference type="InterPro" id="IPR006764">
    <property type="entry name" value="SAM_dep_MeTrfase_SAV2177_type"/>
</dbReference>
<proteinExistence type="predicted"/>
<sequence length="256" mass="28082">MPATASGDGQAVGSEVSFADEVGAVFADAATTCDMSLCAILRGTSDGAASGIDQFVDLGCGFPTPKIGTVHRAAKLINSAARTFSVDHNPRAVAETLLLTVTDPNAVVVEFDITRVEELIERLTSPSQPVRLDPDRPMVVILGLVVHLMDDRTTTRVLKELYSWMPTGSRMVLTTPTSDTKGRVRDEMRALVHLYRERIGVTWYLREVTKFLECLPVAAEPVQPWELHPEWEPHADLTDADRLRLYNANVAVQLVT</sequence>
<dbReference type="SUPFAM" id="SSF53335">
    <property type="entry name" value="S-adenosyl-L-methionine-dependent methyltransferases"/>
    <property type="match status" value="1"/>
</dbReference>
<name>A0ABW3M4K4_9PSEU</name>
<organism evidence="1 2">
    <name type="scientific">Kibdelosporangium lantanae</name>
    <dbReference type="NCBI Taxonomy" id="1497396"/>
    <lineage>
        <taxon>Bacteria</taxon>
        <taxon>Bacillati</taxon>
        <taxon>Actinomycetota</taxon>
        <taxon>Actinomycetes</taxon>
        <taxon>Pseudonocardiales</taxon>
        <taxon>Pseudonocardiaceae</taxon>
        <taxon>Kibdelosporangium</taxon>
    </lineage>
</organism>
<dbReference type="InterPro" id="IPR029063">
    <property type="entry name" value="SAM-dependent_MTases_sf"/>
</dbReference>
<gene>
    <name evidence="1" type="ORF">ACFQ1S_01190</name>
</gene>
<evidence type="ECO:0000313" key="1">
    <source>
        <dbReference type="EMBL" id="MFD1044304.1"/>
    </source>
</evidence>
<evidence type="ECO:0000313" key="2">
    <source>
        <dbReference type="Proteomes" id="UP001597045"/>
    </source>
</evidence>
<accession>A0ABW3M4K4</accession>
<keyword evidence="1" id="KW-0808">Transferase</keyword>
<dbReference type="Pfam" id="PF04672">
    <property type="entry name" value="Methyltransf_19"/>
    <property type="match status" value="1"/>
</dbReference>
<comment type="caution">
    <text evidence="1">The sequence shown here is derived from an EMBL/GenBank/DDBJ whole genome shotgun (WGS) entry which is preliminary data.</text>
</comment>
<dbReference type="GO" id="GO:0008168">
    <property type="term" value="F:methyltransferase activity"/>
    <property type="evidence" value="ECO:0007669"/>
    <property type="project" value="UniProtKB-KW"/>
</dbReference>
<dbReference type="EMBL" id="JBHTIS010000030">
    <property type="protein sequence ID" value="MFD1044304.1"/>
    <property type="molecule type" value="Genomic_DNA"/>
</dbReference>
<dbReference type="Gene3D" id="3.40.50.150">
    <property type="entry name" value="Vaccinia Virus protein VP39"/>
    <property type="match status" value="1"/>
</dbReference>
<dbReference type="EC" id="2.1.1.-" evidence="1"/>
<dbReference type="Proteomes" id="UP001597045">
    <property type="component" value="Unassembled WGS sequence"/>
</dbReference>
<keyword evidence="1" id="KW-0489">Methyltransferase</keyword>
<reference evidence="2" key="1">
    <citation type="journal article" date="2019" name="Int. J. Syst. Evol. Microbiol.">
        <title>The Global Catalogue of Microorganisms (GCM) 10K type strain sequencing project: providing services to taxonomists for standard genome sequencing and annotation.</title>
        <authorList>
            <consortium name="The Broad Institute Genomics Platform"/>
            <consortium name="The Broad Institute Genome Sequencing Center for Infectious Disease"/>
            <person name="Wu L."/>
            <person name="Ma J."/>
        </authorList>
    </citation>
    <scope>NUCLEOTIDE SEQUENCE [LARGE SCALE GENOMIC DNA]</scope>
    <source>
        <strain evidence="2">JCM 31486</strain>
    </source>
</reference>
<dbReference type="GO" id="GO:0032259">
    <property type="term" value="P:methylation"/>
    <property type="evidence" value="ECO:0007669"/>
    <property type="project" value="UniProtKB-KW"/>
</dbReference>
<keyword evidence="2" id="KW-1185">Reference proteome</keyword>